<dbReference type="InterPro" id="IPR051694">
    <property type="entry name" value="Immunoregulatory_rcpt-like"/>
</dbReference>
<feature type="compositionally biased region" description="Pro residues" evidence="5">
    <location>
        <begin position="134"/>
        <end position="149"/>
    </location>
</feature>
<keyword evidence="9" id="KW-1185">Reference proteome</keyword>
<keyword evidence="3 6" id="KW-1133">Transmembrane helix</keyword>
<evidence type="ECO:0000256" key="4">
    <source>
        <dbReference type="ARBA" id="ARBA00023136"/>
    </source>
</evidence>
<accession>A0AAN8JAS4</accession>
<feature type="signal peptide" evidence="7">
    <location>
        <begin position="1"/>
        <end position="16"/>
    </location>
</feature>
<evidence type="ECO:0000256" key="2">
    <source>
        <dbReference type="ARBA" id="ARBA00022692"/>
    </source>
</evidence>
<keyword evidence="7" id="KW-0732">Signal</keyword>
<feature type="compositionally biased region" description="Polar residues" evidence="5">
    <location>
        <begin position="229"/>
        <end position="241"/>
    </location>
</feature>
<dbReference type="EMBL" id="JAZGQO010000011">
    <property type="protein sequence ID" value="KAK6174332.1"/>
    <property type="molecule type" value="Genomic_DNA"/>
</dbReference>
<sequence>MKVLLTILVSFHYILSEDGKNVTDICQMQFEFNESDRIFLSSPQYPGLANNLIEESCECSIRGINITSITILELKFKKYNDGNSSNLFIQYGDITYNKTTLQVYNHRLQTTTTPTTTTATTPLTVTTPPTTTTSPPPRTTTASPSPPPTTADIIFTHKNINEQKLWIEIQGTGLTGICNNQTATGETLSSTYSEIYTSTAAHSTTENITTTSTVTNDTSTDVSSTSPTNHTENTTASNPANNHMIPSETSPEVSSGPTSKPPTSPTNSGAQQINHDIYVIVGYAVGGLALISILILVTVCAVFRMRRNKANVQQQNLDVNVHINNTTPNYFILDDISTRSSPVATRRIPEYAVVNKNGKRFNVACGNPPNAVTKRVDTDVSDMEILENDLYVPFESSTNPGPRGASSANVIPTDRASGEMEILENDLYVPFESSNNPGPHGGFKSFKNPGPRDSSSANVIPTDRASGEMEIMENDLYVPFESFSDSYQPGAASTKVTPTERVSGEMEIMENDLYVPFESSSDSYQPRAASTKVTPTERVSGEMEIMENDLYVPYELSSNWCHPDASSSNVTPTNQESREMEIMENDLYVPFEVSVTSGE</sequence>
<proteinExistence type="predicted"/>
<evidence type="ECO:0000313" key="9">
    <source>
        <dbReference type="Proteomes" id="UP001347796"/>
    </source>
</evidence>
<protein>
    <submittedName>
        <fullName evidence="8">Uncharacterized protein</fullName>
    </submittedName>
</protein>
<feature type="compositionally biased region" description="Low complexity" evidence="5">
    <location>
        <begin position="112"/>
        <end position="133"/>
    </location>
</feature>
<comment type="caution">
    <text evidence="8">The sequence shown here is derived from an EMBL/GenBank/DDBJ whole genome shotgun (WGS) entry which is preliminary data.</text>
</comment>
<feature type="transmembrane region" description="Helical" evidence="6">
    <location>
        <begin position="277"/>
        <end position="303"/>
    </location>
</feature>
<feature type="region of interest" description="Disordered" evidence="5">
    <location>
        <begin position="431"/>
        <end position="459"/>
    </location>
</feature>
<dbReference type="PANTHER" id="PTHR15549:SF30">
    <property type="entry name" value="MID2 DOMAIN-CONTAINING PROTEIN"/>
    <property type="match status" value="1"/>
</dbReference>
<evidence type="ECO:0000256" key="5">
    <source>
        <dbReference type="SAM" id="MobiDB-lite"/>
    </source>
</evidence>
<keyword evidence="4 6" id="KW-0472">Membrane</keyword>
<evidence type="ECO:0000256" key="3">
    <source>
        <dbReference type="ARBA" id="ARBA00022989"/>
    </source>
</evidence>
<reference evidence="8 9" key="1">
    <citation type="submission" date="2024-01" db="EMBL/GenBank/DDBJ databases">
        <title>The genome of the rayed Mediterranean limpet Patella caerulea (Linnaeus, 1758).</title>
        <authorList>
            <person name="Anh-Thu Weber A."/>
            <person name="Halstead-Nussloch G."/>
        </authorList>
    </citation>
    <scope>NUCLEOTIDE SEQUENCE [LARGE SCALE GENOMIC DNA]</scope>
    <source>
        <strain evidence="8">AATW-2023a</strain>
        <tissue evidence="8">Whole specimen</tissue>
    </source>
</reference>
<dbReference type="AlphaFoldDB" id="A0AAN8JAS4"/>
<dbReference type="GO" id="GO:0071944">
    <property type="term" value="C:cell periphery"/>
    <property type="evidence" value="ECO:0007669"/>
    <property type="project" value="UniProtKB-ARBA"/>
</dbReference>
<keyword evidence="2 6" id="KW-0812">Transmembrane</keyword>
<feature type="compositionally biased region" description="Low complexity" evidence="5">
    <location>
        <begin position="207"/>
        <end position="228"/>
    </location>
</feature>
<comment type="subcellular location">
    <subcellularLocation>
        <location evidence="1">Membrane</location>
        <topology evidence="1">Single-pass membrane protein</topology>
    </subcellularLocation>
</comment>
<evidence type="ECO:0000256" key="1">
    <source>
        <dbReference type="ARBA" id="ARBA00004167"/>
    </source>
</evidence>
<feature type="chain" id="PRO_5042923238" evidence="7">
    <location>
        <begin position="17"/>
        <end position="599"/>
    </location>
</feature>
<name>A0AAN8JAS4_PATCE</name>
<evidence type="ECO:0000256" key="6">
    <source>
        <dbReference type="SAM" id="Phobius"/>
    </source>
</evidence>
<gene>
    <name evidence="8" type="ORF">SNE40_017633</name>
</gene>
<dbReference type="Proteomes" id="UP001347796">
    <property type="component" value="Unassembled WGS sequence"/>
</dbReference>
<evidence type="ECO:0000313" key="8">
    <source>
        <dbReference type="EMBL" id="KAK6174332.1"/>
    </source>
</evidence>
<feature type="region of interest" description="Disordered" evidence="5">
    <location>
        <begin position="207"/>
        <end position="270"/>
    </location>
</feature>
<dbReference type="GO" id="GO:0016020">
    <property type="term" value="C:membrane"/>
    <property type="evidence" value="ECO:0007669"/>
    <property type="project" value="UniProtKB-SubCell"/>
</dbReference>
<evidence type="ECO:0000256" key="7">
    <source>
        <dbReference type="SAM" id="SignalP"/>
    </source>
</evidence>
<feature type="region of interest" description="Disordered" evidence="5">
    <location>
        <begin position="112"/>
        <end position="151"/>
    </location>
</feature>
<dbReference type="PANTHER" id="PTHR15549">
    <property type="entry name" value="PAIRED IMMUNOGLOBULIN-LIKE TYPE 2 RECEPTOR"/>
    <property type="match status" value="1"/>
</dbReference>
<organism evidence="8 9">
    <name type="scientific">Patella caerulea</name>
    <name type="common">Rayed Mediterranean limpet</name>
    <dbReference type="NCBI Taxonomy" id="87958"/>
    <lineage>
        <taxon>Eukaryota</taxon>
        <taxon>Metazoa</taxon>
        <taxon>Spiralia</taxon>
        <taxon>Lophotrochozoa</taxon>
        <taxon>Mollusca</taxon>
        <taxon>Gastropoda</taxon>
        <taxon>Patellogastropoda</taxon>
        <taxon>Patelloidea</taxon>
        <taxon>Patellidae</taxon>
        <taxon>Patella</taxon>
    </lineage>
</organism>